<dbReference type="EMBL" id="BDGG01000010">
    <property type="protein sequence ID" value="GAV03864.1"/>
    <property type="molecule type" value="Genomic_DNA"/>
</dbReference>
<keyword evidence="5" id="KW-1185">Reference proteome</keyword>
<dbReference type="InterPro" id="IPR000008">
    <property type="entry name" value="C2_dom"/>
</dbReference>
<evidence type="ECO:0000313" key="4">
    <source>
        <dbReference type="EMBL" id="GAV03864.1"/>
    </source>
</evidence>
<feature type="compositionally biased region" description="Polar residues" evidence="1">
    <location>
        <begin position="1148"/>
        <end position="1162"/>
    </location>
</feature>
<dbReference type="Pfam" id="PF00168">
    <property type="entry name" value="C2"/>
    <property type="match status" value="1"/>
</dbReference>
<evidence type="ECO:0000259" key="3">
    <source>
        <dbReference type="PROSITE" id="PS50106"/>
    </source>
</evidence>
<feature type="compositionally biased region" description="Polar residues" evidence="1">
    <location>
        <begin position="824"/>
        <end position="850"/>
    </location>
</feature>
<feature type="region of interest" description="Disordered" evidence="1">
    <location>
        <begin position="575"/>
        <end position="639"/>
    </location>
</feature>
<feature type="compositionally biased region" description="Polar residues" evidence="1">
    <location>
        <begin position="630"/>
        <end position="639"/>
    </location>
</feature>
<dbReference type="GO" id="GO:0098982">
    <property type="term" value="C:GABA-ergic synapse"/>
    <property type="evidence" value="ECO:0007669"/>
    <property type="project" value="TreeGrafter"/>
</dbReference>
<feature type="region of interest" description="Disordered" evidence="1">
    <location>
        <begin position="898"/>
        <end position="930"/>
    </location>
</feature>
<feature type="compositionally biased region" description="Polar residues" evidence="1">
    <location>
        <begin position="67"/>
        <end position="81"/>
    </location>
</feature>
<sequence length="1917" mass="211534">MNFLKNLVNTAADQFGAGNLQAATGNISGFGASFNQKPGFDHNGRSHNTLGLSNTRTAFQENAHPRANSTLRMPGPQSSMVANRPAPSPKAQAAPSVDLSGLTAEEQAQIAAVMAKANAMDSDIAPSGPPPTPAPAQPRQQPPSLPPPRYLWSAVRDITPRGISTPDTVRQVPLNQNILVAQREAQNPNLSTPEGMNGMQNRTSSPQETHSLSKTSSKSPSRDAPLPQGSFTTTTSSSPLQAGFVDGSSTFSVPHVNTTSLSPVAPRAALSAEDSSRVEWCPLCKKKELKIVVVHGRTQPLIGQSCAICGLIVCCNCGKVQKDPEQKKGYWICNECGDDQYDNTADTATVAATLDGSPNPHRFSQTQPQVPTAHTDHQLPPEAQPLPPYDQAYEDEQNLADHDEPYSFRPAEQPEDTQFHSQYTEPFGDEEDDDNEEEWMTEQSMLRNDQTSPALGTWPAYPKPGLSSDDQWDQDQEDFHEEEEHYDDTRTPHGPLSDYPSPEYGEQSVHGSTMDSTKNQAAQAQPYHTYHNQYGYLQQEEDMTSDYGSQAAPVASGSSSSGAIDSAIVVSDLPSLSNSTSGDVTVASPNNFGQYQSRNSSVGNNSNNQNWYTSDQDNQSKVSPTKAEEQNGNGNNIRRSGHVQNFRSMAPIPLTAGVQPMVGSPTQVAKQSTQPVQAEPFPTHADSPDSGVSGLHRAYAKFRAETQTQVTETNSPSPNVAPVSNFSTNSPQDNYSVTQKAPSIEQNQMNNLPQYATQSYQQSVPVQPLRNMVNPFPIRYEVAEPQRPLEVSGAGNLATATTTKEAKSVSSLITDFESMRTPMSGCQQTAFPTSSSEQPSNKQRQALSTHPETGHIDYATWNPAAIDPRLTSHSVILAALPSGQVNINPSSYRKDNLASYVESPSTPSQRSQSAPLPAMTNGTAASSTSISSKALDVNTVANSATQIDEEALTLVQRPLSSAEHSQTHSEAGSATSTMNRGKRRLPLLPRPDDTMFLDDSSGTCLTPEEQQRQKQELKRRLSSNFYKFVPASTHTERRLPPLPVSIKAGDNEEVEPEVDHNVTEWNGASELQETAISHNAARHASYKRKKHKHLPAIPANECPKVQLLKQQLFMLAARKADRHASSHSHFQKPYGSLPNRPLSPPYDLSTNLPNAASSTGNDAQPEATKTVGIYHKGQNGYHHRLHKRMLPASGASQSASDPQIFHNILKQYRQLKKEDDLDNIRRYEMGKMEFENERDFRRDFDQRRADFRDRDQGPAEDPKLQSLLFKLQQINRNLYETKELFRSTSRLNITALENQPPSALYHPCDFPPPALPPFHHDGAPPPNYRRPAPPPLQRHWSSASMIQTRNGTINNFNDGPFRPLLFNGPNLPRRASISNMHAPYPNHFQRHQPFFNSDSNLFRNDLPNPNFVLPLSQSSYLEAAASDVQLQNNYDLSMYEPFDDPYFLPTGNTNGPLVDQRVPYIEQQPIPPNSTTSTLSRRLPRSSSRMRNEVANGEELGEPLEDSRVSFSTESPTAIGLPPVKNGQRRTSRAGSATRLSVQRVVDVDGLDKDHVSEAGDDGEDALNSAEQLSRSMSAKRSKKDMLGSTEHVKQKYNFATKRILLTRDPKDRSASGNGLGVRIAGGKLIPNSNALGAFISKIWDNGIMATLDTVKEGDQVLEWNGVPLTNKSYEEVQEILEQGNGEVDMLVRCDFNVRNLELELEQSRNQTKAILAQTERARMLDSADKSALPSRSLFSGKRDGSHKGDDAEEVVYRAPNQLVPPSPAAMQRKKSTSSGHAPVTGDIMLRMTYERCTLTLQVIKARNLKPADKSGFSDPYCKINLVPGRASEYKYRTRHIMQTLNPEWKETFTFQSIDPNEIHHKQIEITVWDWDRLSADDFLGEVIVDLTDPVHLDGTKRWYPLGERRPGTTDDM</sequence>
<dbReference type="PROSITE" id="PS50004">
    <property type="entry name" value="C2"/>
    <property type="match status" value="1"/>
</dbReference>
<dbReference type="InterPro" id="IPR013083">
    <property type="entry name" value="Znf_RING/FYVE/PHD"/>
</dbReference>
<feature type="compositionally biased region" description="Polar residues" evidence="1">
    <location>
        <begin position="441"/>
        <end position="454"/>
    </location>
</feature>
<dbReference type="GO" id="GO:1904071">
    <property type="term" value="P:presynaptic active zone assembly"/>
    <property type="evidence" value="ECO:0007669"/>
    <property type="project" value="TreeGrafter"/>
</dbReference>
<dbReference type="OrthoDB" id="10059918at2759"/>
<evidence type="ECO:0000259" key="2">
    <source>
        <dbReference type="PROSITE" id="PS50004"/>
    </source>
</evidence>
<dbReference type="PANTHER" id="PTHR14113:SF6">
    <property type="entry name" value="PROTEIN PICCOLO"/>
    <property type="match status" value="1"/>
</dbReference>
<feature type="compositionally biased region" description="Pro residues" evidence="1">
    <location>
        <begin position="1323"/>
        <end position="1336"/>
    </location>
</feature>
<dbReference type="SUPFAM" id="SSF49562">
    <property type="entry name" value="C2 domain (Calcium/lipid-binding domain, CaLB)"/>
    <property type="match status" value="1"/>
</dbReference>
<dbReference type="SMART" id="SM00228">
    <property type="entry name" value="PDZ"/>
    <property type="match status" value="1"/>
</dbReference>
<feature type="compositionally biased region" description="Acidic residues" evidence="1">
    <location>
        <begin position="470"/>
        <end position="486"/>
    </location>
</feature>
<feature type="region of interest" description="Disordered" evidence="1">
    <location>
        <begin position="1124"/>
        <end position="1167"/>
    </location>
</feature>
<evidence type="ECO:0008006" key="6">
    <source>
        <dbReference type="Google" id="ProtNLM"/>
    </source>
</evidence>
<dbReference type="InterPro" id="IPR036034">
    <property type="entry name" value="PDZ_sf"/>
</dbReference>
<protein>
    <recommendedName>
        <fullName evidence="6">Protein piccolo</fullName>
    </recommendedName>
</protein>
<feature type="domain" description="PDZ" evidence="3">
    <location>
        <begin position="1603"/>
        <end position="1692"/>
    </location>
</feature>
<name>A0A1D1VXW6_RAMVA</name>
<proteinExistence type="predicted"/>
<feature type="compositionally biased region" description="Polar residues" evidence="1">
    <location>
        <begin position="575"/>
        <end position="596"/>
    </location>
</feature>
<feature type="compositionally biased region" description="Polar residues" evidence="1">
    <location>
        <begin position="185"/>
        <end position="210"/>
    </location>
</feature>
<feature type="compositionally biased region" description="Polar residues" evidence="1">
    <location>
        <begin position="958"/>
        <end position="979"/>
    </location>
</feature>
<feature type="region of interest" description="Disordered" evidence="1">
    <location>
        <begin position="1763"/>
        <end position="1784"/>
    </location>
</feature>
<feature type="compositionally biased region" description="Polar residues" evidence="1">
    <location>
        <begin position="902"/>
        <end position="914"/>
    </location>
</feature>
<organism evidence="4 5">
    <name type="scientific">Ramazzottius varieornatus</name>
    <name type="common">Water bear</name>
    <name type="synonym">Tardigrade</name>
    <dbReference type="NCBI Taxonomy" id="947166"/>
    <lineage>
        <taxon>Eukaryota</taxon>
        <taxon>Metazoa</taxon>
        <taxon>Ecdysozoa</taxon>
        <taxon>Tardigrada</taxon>
        <taxon>Eutardigrada</taxon>
        <taxon>Parachela</taxon>
        <taxon>Hypsibioidea</taxon>
        <taxon>Ramazzottiidae</taxon>
        <taxon>Ramazzottius</taxon>
    </lineage>
</organism>
<dbReference type="GO" id="GO:0035418">
    <property type="term" value="P:protein localization to synapse"/>
    <property type="evidence" value="ECO:0007669"/>
    <property type="project" value="TreeGrafter"/>
</dbReference>
<comment type="caution">
    <text evidence="4">The sequence shown here is derived from an EMBL/GenBank/DDBJ whole genome shotgun (WGS) entry which is preliminary data.</text>
</comment>
<dbReference type="PROSITE" id="PS50106">
    <property type="entry name" value="PDZ"/>
    <property type="match status" value="1"/>
</dbReference>
<feature type="compositionally biased region" description="Polar residues" evidence="1">
    <location>
        <begin position="229"/>
        <end position="239"/>
    </location>
</feature>
<dbReference type="PANTHER" id="PTHR14113">
    <property type="entry name" value="PICCOLO/BASSOON"/>
    <property type="match status" value="1"/>
</dbReference>
<feature type="compositionally biased region" description="Pro residues" evidence="1">
    <location>
        <begin position="127"/>
        <end position="149"/>
    </location>
</feature>
<dbReference type="SUPFAM" id="SSF50156">
    <property type="entry name" value="PDZ domain-like"/>
    <property type="match status" value="1"/>
</dbReference>
<feature type="region of interest" description="Disordered" evidence="1">
    <location>
        <begin position="120"/>
        <end position="151"/>
    </location>
</feature>
<feature type="region of interest" description="Disordered" evidence="1">
    <location>
        <begin position="404"/>
        <end position="561"/>
    </location>
</feature>
<reference evidence="4 5" key="1">
    <citation type="journal article" date="2016" name="Nat. Commun.">
        <title>Extremotolerant tardigrade genome and improved radiotolerance of human cultured cells by tardigrade-unique protein.</title>
        <authorList>
            <person name="Hashimoto T."/>
            <person name="Horikawa D.D."/>
            <person name="Saito Y."/>
            <person name="Kuwahara H."/>
            <person name="Kozuka-Hata H."/>
            <person name="Shin-I T."/>
            <person name="Minakuchi Y."/>
            <person name="Ohishi K."/>
            <person name="Motoyama A."/>
            <person name="Aizu T."/>
            <person name="Enomoto A."/>
            <person name="Kondo K."/>
            <person name="Tanaka S."/>
            <person name="Hara Y."/>
            <person name="Koshikawa S."/>
            <person name="Sagara H."/>
            <person name="Miura T."/>
            <person name="Yokobori S."/>
            <person name="Miyagawa K."/>
            <person name="Suzuki Y."/>
            <person name="Kubo T."/>
            <person name="Oyama M."/>
            <person name="Kohara Y."/>
            <person name="Fujiyama A."/>
            <person name="Arakawa K."/>
            <person name="Katayama T."/>
            <person name="Toyoda A."/>
            <person name="Kunieda T."/>
        </authorList>
    </citation>
    <scope>NUCLEOTIDE SEQUENCE [LARGE SCALE GENOMIC DNA]</scope>
    <source>
        <strain evidence="4 5">YOKOZUNA-1</strain>
    </source>
</reference>
<dbReference type="SUPFAM" id="SSF57903">
    <property type="entry name" value="FYVE/PHD zinc finger"/>
    <property type="match status" value="1"/>
</dbReference>
<feature type="region of interest" description="Disordered" evidence="1">
    <location>
        <begin position="66"/>
        <end position="99"/>
    </location>
</feature>
<feature type="compositionally biased region" description="Polar residues" evidence="1">
    <location>
        <begin position="509"/>
        <end position="523"/>
    </location>
</feature>
<feature type="compositionally biased region" description="Polar residues" evidence="1">
    <location>
        <begin position="362"/>
        <end position="372"/>
    </location>
</feature>
<dbReference type="InterPro" id="IPR052098">
    <property type="entry name" value="Presynaptic_Scaffold_Bsn/Pclo"/>
</dbReference>
<feature type="domain" description="C2" evidence="2">
    <location>
        <begin position="1784"/>
        <end position="1904"/>
    </location>
</feature>
<dbReference type="SMART" id="SM00239">
    <property type="entry name" value="C2"/>
    <property type="match status" value="1"/>
</dbReference>
<feature type="region of interest" description="Disordered" evidence="1">
    <location>
        <begin position="185"/>
        <end position="239"/>
    </location>
</feature>
<dbReference type="STRING" id="947166.A0A1D1VXW6"/>
<accession>A0A1D1VXW6</accession>
<feature type="compositionally biased region" description="Low complexity" evidence="1">
    <location>
        <begin position="548"/>
        <end position="561"/>
    </location>
</feature>
<dbReference type="GO" id="GO:0048788">
    <property type="term" value="C:cytoskeleton of presynaptic active zone"/>
    <property type="evidence" value="ECO:0007669"/>
    <property type="project" value="TreeGrafter"/>
</dbReference>
<dbReference type="CDD" id="cd06714">
    <property type="entry name" value="PDZ_RIM-like"/>
    <property type="match status" value="1"/>
</dbReference>
<dbReference type="Gene3D" id="2.30.42.10">
    <property type="match status" value="1"/>
</dbReference>
<dbReference type="Proteomes" id="UP000186922">
    <property type="component" value="Unassembled WGS sequence"/>
</dbReference>
<dbReference type="PRINTS" id="PR00360">
    <property type="entry name" value="C2DOMAIN"/>
</dbReference>
<dbReference type="Pfam" id="PF00595">
    <property type="entry name" value="PDZ"/>
    <property type="match status" value="1"/>
</dbReference>
<feature type="region of interest" description="Disordered" evidence="1">
    <location>
        <begin position="821"/>
        <end position="850"/>
    </location>
</feature>
<gene>
    <name evidence="4" type="primary">RvY_14233-1</name>
    <name evidence="4" type="synonym">RvY_14233.1</name>
    <name evidence="4" type="ORF">RvY_14233</name>
</gene>
<dbReference type="GO" id="GO:0098882">
    <property type="term" value="F:structural constituent of presynaptic active zone"/>
    <property type="evidence" value="ECO:0007669"/>
    <property type="project" value="TreeGrafter"/>
</dbReference>
<feature type="region of interest" description="Disordered" evidence="1">
    <location>
        <begin position="706"/>
        <end position="736"/>
    </location>
</feature>
<dbReference type="GO" id="GO:0030424">
    <property type="term" value="C:axon"/>
    <property type="evidence" value="ECO:0007669"/>
    <property type="project" value="TreeGrafter"/>
</dbReference>
<feature type="compositionally biased region" description="Acidic residues" evidence="1">
    <location>
        <begin position="427"/>
        <end position="440"/>
    </location>
</feature>
<feature type="region of interest" description="Disordered" evidence="1">
    <location>
        <begin position="1467"/>
        <end position="1541"/>
    </location>
</feature>
<evidence type="ECO:0000256" key="1">
    <source>
        <dbReference type="SAM" id="MobiDB-lite"/>
    </source>
</evidence>
<dbReference type="Gene3D" id="2.60.40.150">
    <property type="entry name" value="C2 domain"/>
    <property type="match status" value="1"/>
</dbReference>
<dbReference type="InterPro" id="IPR035892">
    <property type="entry name" value="C2_domain_sf"/>
</dbReference>
<feature type="compositionally biased region" description="Low complexity" evidence="1">
    <location>
        <begin position="597"/>
        <end position="610"/>
    </location>
</feature>
<feature type="compositionally biased region" description="Low complexity" evidence="1">
    <location>
        <begin position="1473"/>
        <end position="1489"/>
    </location>
</feature>
<feature type="region of interest" description="Disordered" evidence="1">
    <location>
        <begin position="1318"/>
        <end position="1338"/>
    </location>
</feature>
<dbReference type="InterPro" id="IPR001478">
    <property type="entry name" value="PDZ"/>
</dbReference>
<feature type="region of interest" description="Disordered" evidence="1">
    <location>
        <begin position="353"/>
        <end position="389"/>
    </location>
</feature>
<feature type="region of interest" description="Disordered" evidence="1">
    <location>
        <begin position="958"/>
        <end position="992"/>
    </location>
</feature>
<dbReference type="GO" id="GO:0098978">
    <property type="term" value="C:glutamatergic synapse"/>
    <property type="evidence" value="ECO:0007669"/>
    <property type="project" value="TreeGrafter"/>
</dbReference>
<evidence type="ECO:0000313" key="5">
    <source>
        <dbReference type="Proteomes" id="UP000186922"/>
    </source>
</evidence>
<dbReference type="Gene3D" id="3.30.40.10">
    <property type="entry name" value="Zinc/RING finger domain, C3HC4 (zinc finger)"/>
    <property type="match status" value="1"/>
</dbReference>
<dbReference type="InterPro" id="IPR011011">
    <property type="entry name" value="Znf_FYVE_PHD"/>
</dbReference>
<feature type="compositionally biased region" description="Polar residues" evidence="1">
    <location>
        <begin position="611"/>
        <end position="623"/>
    </location>
</feature>